<dbReference type="KEGG" id="bpf:BpOF4_14630"/>
<dbReference type="AlphaFoldDB" id="D3FZA6"/>
<evidence type="ECO:0008006" key="3">
    <source>
        <dbReference type="Google" id="ProtNLM"/>
    </source>
</evidence>
<dbReference type="HOGENOM" id="CLU_2285810_0_0_9"/>
<keyword evidence="2" id="KW-1185">Reference proteome</keyword>
<organism evidence="1 2">
    <name type="scientific">Alkalihalophilus pseudofirmus (strain ATCC BAA-2126 / JCM 17055 / OF4)</name>
    <name type="common">Bacillus pseudofirmus</name>
    <dbReference type="NCBI Taxonomy" id="398511"/>
    <lineage>
        <taxon>Bacteria</taxon>
        <taxon>Bacillati</taxon>
        <taxon>Bacillota</taxon>
        <taxon>Bacilli</taxon>
        <taxon>Bacillales</taxon>
        <taxon>Bacillaceae</taxon>
        <taxon>Alkalihalophilus</taxon>
    </lineage>
</organism>
<protein>
    <recommendedName>
        <fullName evidence="3">FeS cluster biogenesis domain-containing protein</fullName>
    </recommendedName>
</protein>
<dbReference type="NCBIfam" id="NF041239">
    <property type="entry name" value="Moor_selen_rel"/>
    <property type="match status" value="1"/>
</dbReference>
<evidence type="ECO:0000313" key="2">
    <source>
        <dbReference type="Proteomes" id="UP000001544"/>
    </source>
</evidence>
<proteinExistence type="predicted"/>
<accession>D3FZA6</accession>
<dbReference type="Proteomes" id="UP000001544">
    <property type="component" value="Chromosome"/>
</dbReference>
<dbReference type="InterPro" id="IPR049744">
    <property type="entry name" value="CC/Se_fam"/>
</dbReference>
<evidence type="ECO:0000313" key="1">
    <source>
        <dbReference type="EMBL" id="ADC50975.1"/>
    </source>
</evidence>
<dbReference type="EMBL" id="CP001878">
    <property type="protein sequence ID" value="ADC50975.1"/>
    <property type="molecule type" value="Genomic_DNA"/>
</dbReference>
<dbReference type="eggNOG" id="ENOG5030EDG">
    <property type="taxonomic scope" value="Bacteria"/>
</dbReference>
<dbReference type="STRING" id="398511.BpOF4_14630"/>
<gene>
    <name evidence="1" type="ordered locus">BpOF4_14630</name>
</gene>
<dbReference type="RefSeq" id="WP_012958337.1">
    <property type="nucleotide sequence ID" value="NC_013791.2"/>
</dbReference>
<reference evidence="1 2" key="1">
    <citation type="journal article" date="2011" name="Environ. Microbiol.">
        <title>Genome of alkaliphilic Bacillus pseudofirmus OF4 reveals adaptations that support the ability to grow in an external pH range from 7.5 to 11.4.</title>
        <authorList>
            <person name="Janto B."/>
            <person name="Ahmed A."/>
            <person name="Ito M."/>
            <person name="Liu J."/>
            <person name="Hicks D.B."/>
            <person name="Pagni S."/>
            <person name="Fackelmayer O.J."/>
            <person name="Smith T.A."/>
            <person name="Earl J."/>
            <person name="Elbourne L.D."/>
            <person name="Hassan K."/>
            <person name="Paulsen I.T."/>
            <person name="Kolsto A.B."/>
            <person name="Tourasse N.J."/>
            <person name="Ehrlich G.D."/>
            <person name="Boissy R."/>
            <person name="Ivey D.M."/>
            <person name="Li G."/>
            <person name="Xue Y."/>
            <person name="Ma Y."/>
            <person name="Hu F.Z."/>
            <person name="Krulwich T.A."/>
        </authorList>
    </citation>
    <scope>NUCLEOTIDE SEQUENCE [LARGE SCALE GENOMIC DNA]</scope>
    <source>
        <strain evidence="2">ATCC BAA-2126 / JCM 17055 / OF4</strain>
    </source>
</reference>
<name>D3FZA6_ALKPO</name>
<sequence>MKDSNIPITISKRAYDFIKKHGGTVSISLFHGNSSCCTGGITELILSYKAPFDRNKFQKIQHNEIELLIEPNLPLKDTGLKIDLSTFGWIKQLQATGLERF</sequence>